<dbReference type="InterPro" id="IPR023614">
    <property type="entry name" value="Porin_dom_sf"/>
</dbReference>
<evidence type="ECO:0000256" key="4">
    <source>
        <dbReference type="SAM" id="SignalP"/>
    </source>
</evidence>
<evidence type="ECO:0000313" key="5">
    <source>
        <dbReference type="EMBL" id="SEA30319.1"/>
    </source>
</evidence>
<feature type="chain" id="PRO_5011616107" evidence="4">
    <location>
        <begin position="24"/>
        <end position="439"/>
    </location>
</feature>
<dbReference type="Proteomes" id="UP000199409">
    <property type="component" value="Unassembled WGS sequence"/>
</dbReference>
<dbReference type="InterPro" id="IPR005318">
    <property type="entry name" value="OM_porin_bac"/>
</dbReference>
<comment type="similarity">
    <text evidence="1">Belongs to the outer membrane porin (Opr) (TC 1.B.25) family.</text>
</comment>
<accession>A0A1H4A2Q8</accession>
<dbReference type="RefSeq" id="WP_175498320.1">
    <property type="nucleotide sequence ID" value="NZ_FNQN01000004.1"/>
</dbReference>
<sequence>MNRLMRTIVTLLAIATMATPSFAETLQDALKAGTLSGTLSFFTIQAEDADSAALNGIRGRSTSQVATRFNYKSGSFYGFTLGTAFQASHSLEDFKGFEESTPGEENDPRAGISDARLLELYLDYGFKKSNLKVGRQIIHSPMVSNADSYCYPMSDSFDAAVITTTLIPDTMVQGILIKQWNLRNADLETHLSDPLYSLFVVNNSIENLTLLGQYATTSQDEYNNGAAGYFNDFLEPTLNREGWEQYLLQATYNLPISHPVTLGAQYGATSFDEAGEDDTYWYGAKISTEIEKIKLAASYVKIDEDNSLVSTFGHAPNGITYNNMWGLDLLFAGLESVVLSANYDFGNVGVKGLDATLLYATIKQDKDSNVFYNGYEAYLDGVNEIDLLVQYAFQGALEGLSVNFWGGLIMDVPNYSSDLSTLDGEEDHTHFRFRVQYAF</sequence>
<evidence type="ECO:0000313" key="6">
    <source>
        <dbReference type="Proteomes" id="UP000199409"/>
    </source>
</evidence>
<keyword evidence="2" id="KW-0813">Transport</keyword>
<gene>
    <name evidence="5" type="ORF">SAMN05660420_01780</name>
</gene>
<organism evidence="5 6">
    <name type="scientific">Desulfuromusa kysingii</name>
    <dbReference type="NCBI Taxonomy" id="37625"/>
    <lineage>
        <taxon>Bacteria</taxon>
        <taxon>Pseudomonadati</taxon>
        <taxon>Thermodesulfobacteriota</taxon>
        <taxon>Desulfuromonadia</taxon>
        <taxon>Desulfuromonadales</taxon>
        <taxon>Geopsychrobacteraceae</taxon>
        <taxon>Desulfuromusa</taxon>
    </lineage>
</organism>
<proteinExistence type="inferred from homology"/>
<evidence type="ECO:0000256" key="2">
    <source>
        <dbReference type="ARBA" id="ARBA00022448"/>
    </source>
</evidence>
<reference evidence="5 6" key="1">
    <citation type="submission" date="2016-10" db="EMBL/GenBank/DDBJ databases">
        <authorList>
            <person name="de Groot N.N."/>
        </authorList>
    </citation>
    <scope>NUCLEOTIDE SEQUENCE [LARGE SCALE GENOMIC DNA]</scope>
    <source>
        <strain evidence="5 6">DSM 7343</strain>
    </source>
</reference>
<dbReference type="Gene3D" id="2.40.160.10">
    <property type="entry name" value="Porin"/>
    <property type="match status" value="1"/>
</dbReference>
<name>A0A1H4A2Q8_9BACT</name>
<dbReference type="Pfam" id="PF03573">
    <property type="entry name" value="OprD"/>
    <property type="match status" value="1"/>
</dbReference>
<dbReference type="AlphaFoldDB" id="A0A1H4A2Q8"/>
<evidence type="ECO:0000256" key="3">
    <source>
        <dbReference type="ARBA" id="ARBA00022729"/>
    </source>
</evidence>
<feature type="signal peptide" evidence="4">
    <location>
        <begin position="1"/>
        <end position="23"/>
    </location>
</feature>
<keyword evidence="3 4" id="KW-0732">Signal</keyword>
<dbReference type="GO" id="GO:0016020">
    <property type="term" value="C:membrane"/>
    <property type="evidence" value="ECO:0007669"/>
    <property type="project" value="InterPro"/>
</dbReference>
<protein>
    <submittedName>
        <fullName evidence="5">Outer membrane porin, OprD family</fullName>
    </submittedName>
</protein>
<keyword evidence="6" id="KW-1185">Reference proteome</keyword>
<dbReference type="STRING" id="37625.SAMN05660420_01780"/>
<evidence type="ECO:0000256" key="1">
    <source>
        <dbReference type="ARBA" id="ARBA00009075"/>
    </source>
</evidence>
<dbReference type="EMBL" id="FNQN01000004">
    <property type="protein sequence ID" value="SEA30319.1"/>
    <property type="molecule type" value="Genomic_DNA"/>
</dbReference>